<comment type="caution">
    <text evidence="2">The sequence shown here is derived from an EMBL/GenBank/DDBJ whole genome shotgun (WGS) entry which is preliminary data.</text>
</comment>
<feature type="compositionally biased region" description="Low complexity" evidence="1">
    <location>
        <begin position="238"/>
        <end position="255"/>
    </location>
</feature>
<feature type="compositionally biased region" description="Polar residues" evidence="1">
    <location>
        <begin position="11"/>
        <end position="32"/>
    </location>
</feature>
<evidence type="ECO:0000313" key="3">
    <source>
        <dbReference type="Proteomes" id="UP000283509"/>
    </source>
</evidence>
<feature type="compositionally biased region" description="Low complexity" evidence="1">
    <location>
        <begin position="212"/>
        <end position="222"/>
    </location>
</feature>
<feature type="compositionally biased region" description="Basic residues" evidence="1">
    <location>
        <begin position="117"/>
        <end position="127"/>
    </location>
</feature>
<sequence length="511" mass="52655">MYATFEEFIDHQQTSGEGSPASRPSPTGTSGNEAPPPPAPPGGLGAHSPRDVVTSLGSVSSHASASSPSRDVAASIPTSRAHMAEVALPQGAMPSASHGAGSHSPLTARDDLALASPRRRRRPRRLRRSVDNPLLDTISAIGDPDSDEGDLLPPAPPPSASSCWGPRLHPDADVVGYAGSNSVDSGYKSACPTPELPDPSAYLDHRLEKRGSLASLASTGSSSGSGGASKPRIAMGTRVMSRVPRSPSSGGNAPSPGLPRRPGSDGSYYDLDHAMRPPEEPPLGTRTCLVGPPRPPLPSGGPKRVDRIAVLAGHQGAASPRRPPRRLAPPGVHGVASTGGVSGAAAARPLARRQGGVAPPDLMVQTLLPGRGAALALPSAPSPIVGVHDDTDLALLEREIDALLYGGRAGRCDPLAPNPAPDYYDLDSEFAACTCPAFSRPAPSARQYFPLGSGDSDDGDDDVIRPNLPTDSYCRNDLTSYNPPPPPPRSYLPAGSQKEYGDRLGWVAGGS</sequence>
<feature type="region of interest" description="Disordered" evidence="1">
    <location>
        <begin position="446"/>
        <end position="497"/>
    </location>
</feature>
<feature type="compositionally biased region" description="Basic and acidic residues" evidence="1">
    <location>
        <begin position="270"/>
        <end position="279"/>
    </location>
</feature>
<keyword evidence="3" id="KW-1185">Reference proteome</keyword>
<evidence type="ECO:0000313" key="2">
    <source>
        <dbReference type="EMBL" id="ROT81326.1"/>
    </source>
</evidence>
<dbReference type="AlphaFoldDB" id="A0A3R7MN09"/>
<dbReference type="OrthoDB" id="6380599at2759"/>
<feature type="compositionally biased region" description="Low complexity" evidence="1">
    <location>
        <begin position="328"/>
        <end position="340"/>
    </location>
</feature>
<feature type="compositionally biased region" description="Low complexity" evidence="1">
    <location>
        <begin position="55"/>
        <end position="69"/>
    </location>
</feature>
<reference evidence="2 3" key="2">
    <citation type="submission" date="2019-01" db="EMBL/GenBank/DDBJ databases">
        <title>The decoding of complex shrimp genome reveals the adaptation for benthos swimmer, frequently molting mechanism and breeding impact on genome.</title>
        <authorList>
            <person name="Sun Y."/>
            <person name="Gao Y."/>
            <person name="Yu Y."/>
        </authorList>
    </citation>
    <scope>NUCLEOTIDE SEQUENCE [LARGE SCALE GENOMIC DNA]</scope>
    <source>
        <tissue evidence="2">Muscle</tissue>
    </source>
</reference>
<name>A0A3R7MN09_PENVA</name>
<proteinExistence type="predicted"/>
<feature type="region of interest" description="Disordered" evidence="1">
    <location>
        <begin position="1"/>
        <end position="340"/>
    </location>
</feature>
<dbReference type="Proteomes" id="UP000283509">
    <property type="component" value="Unassembled WGS sequence"/>
</dbReference>
<dbReference type="EMBL" id="QCYY01000990">
    <property type="protein sequence ID" value="ROT81326.1"/>
    <property type="molecule type" value="Genomic_DNA"/>
</dbReference>
<reference evidence="2 3" key="1">
    <citation type="submission" date="2018-04" db="EMBL/GenBank/DDBJ databases">
        <authorList>
            <person name="Zhang X."/>
            <person name="Yuan J."/>
            <person name="Li F."/>
            <person name="Xiang J."/>
        </authorList>
    </citation>
    <scope>NUCLEOTIDE SEQUENCE [LARGE SCALE GENOMIC DNA]</scope>
    <source>
        <tissue evidence="2">Muscle</tissue>
    </source>
</reference>
<evidence type="ECO:0000256" key="1">
    <source>
        <dbReference type="SAM" id="MobiDB-lite"/>
    </source>
</evidence>
<gene>
    <name evidence="2" type="ORF">C7M84_025508</name>
</gene>
<accession>A0A3R7MN09</accession>
<protein>
    <submittedName>
        <fullName evidence="2">Uncharacterized protein</fullName>
    </submittedName>
</protein>
<organism evidence="2 3">
    <name type="scientific">Penaeus vannamei</name>
    <name type="common">Whiteleg shrimp</name>
    <name type="synonym">Litopenaeus vannamei</name>
    <dbReference type="NCBI Taxonomy" id="6689"/>
    <lineage>
        <taxon>Eukaryota</taxon>
        <taxon>Metazoa</taxon>
        <taxon>Ecdysozoa</taxon>
        <taxon>Arthropoda</taxon>
        <taxon>Crustacea</taxon>
        <taxon>Multicrustacea</taxon>
        <taxon>Malacostraca</taxon>
        <taxon>Eumalacostraca</taxon>
        <taxon>Eucarida</taxon>
        <taxon>Decapoda</taxon>
        <taxon>Dendrobranchiata</taxon>
        <taxon>Penaeoidea</taxon>
        <taxon>Penaeidae</taxon>
        <taxon>Penaeus</taxon>
    </lineage>
</organism>